<gene>
    <name evidence="4" type="primary">LOC108698217</name>
</gene>
<dbReference type="KEGG" id="xla:108698217"/>
<evidence type="ECO:0000313" key="3">
    <source>
        <dbReference type="Proteomes" id="UP000186698"/>
    </source>
</evidence>
<feature type="transmembrane region" description="Helical" evidence="1">
    <location>
        <begin position="239"/>
        <end position="259"/>
    </location>
</feature>
<name>A0A8J1LG28_XENLA</name>
<keyword evidence="1" id="KW-0812">Transmembrane</keyword>
<organism evidence="3 4">
    <name type="scientific">Xenopus laevis</name>
    <name type="common">African clawed frog</name>
    <dbReference type="NCBI Taxonomy" id="8355"/>
    <lineage>
        <taxon>Eukaryota</taxon>
        <taxon>Metazoa</taxon>
        <taxon>Chordata</taxon>
        <taxon>Craniata</taxon>
        <taxon>Vertebrata</taxon>
        <taxon>Euteleostomi</taxon>
        <taxon>Amphibia</taxon>
        <taxon>Batrachia</taxon>
        <taxon>Anura</taxon>
        <taxon>Pipoidea</taxon>
        <taxon>Pipidae</taxon>
        <taxon>Xenopodinae</taxon>
        <taxon>Xenopus</taxon>
        <taxon>Xenopus</taxon>
    </lineage>
</organism>
<accession>A0A8J1LG28</accession>
<evidence type="ECO:0000256" key="2">
    <source>
        <dbReference type="SAM" id="SignalP"/>
    </source>
</evidence>
<keyword evidence="2" id="KW-0732">Signal</keyword>
<dbReference type="AlphaFoldDB" id="A0A8J1LG28"/>
<keyword evidence="1" id="KW-1133">Transmembrane helix</keyword>
<feature type="chain" id="PRO_5035276799" evidence="2">
    <location>
        <begin position="24"/>
        <end position="276"/>
    </location>
</feature>
<reference evidence="4" key="1">
    <citation type="submission" date="2025-08" db="UniProtKB">
        <authorList>
            <consortium name="RefSeq"/>
        </authorList>
    </citation>
    <scope>IDENTIFICATION</scope>
    <source>
        <strain evidence="4">J_2021</strain>
        <tissue evidence="4">Erythrocytes</tissue>
    </source>
</reference>
<dbReference type="GeneID" id="108698217"/>
<sequence>MAALNLNLRALFYLCAAAHSVQGTSKNYWQFCLMQDSLCRVQGQNWHFQTQNGTILPNCVQKYKVCSYNHLICVSGSSKVCNISLTDRDGNNRKITNCVMQACCDAFDSSACSDWYNITVAVGGSAVLWQQVPPSTLNIYGAQSQGLLFEFDNRSVRKKCPKCIYENQTATLQDIQLHNAGIYYAKNDSDHITCINLNVIKIGQTIDSTDMSPTQSTILTTPQDSSPNQLPVISTRSHVFIAASLFPLGILVCCVLVLLRVGSRDKHTKKPCASTV</sequence>
<protein>
    <submittedName>
        <fullName evidence="4">Uncharacterized protein LOC108698217 isoform X1</fullName>
    </submittedName>
</protein>
<dbReference type="RefSeq" id="XP_041428331.1">
    <property type="nucleotide sequence ID" value="XM_041572397.1"/>
</dbReference>
<feature type="signal peptide" evidence="2">
    <location>
        <begin position="1"/>
        <end position="23"/>
    </location>
</feature>
<evidence type="ECO:0000256" key="1">
    <source>
        <dbReference type="SAM" id="Phobius"/>
    </source>
</evidence>
<evidence type="ECO:0000313" key="4">
    <source>
        <dbReference type="RefSeq" id="XP_041428331.1"/>
    </source>
</evidence>
<dbReference type="Proteomes" id="UP000186698">
    <property type="component" value="Chromosome 8L"/>
</dbReference>
<proteinExistence type="predicted"/>
<keyword evidence="3" id="KW-1185">Reference proteome</keyword>
<keyword evidence="1" id="KW-0472">Membrane</keyword>